<evidence type="ECO:0008006" key="4">
    <source>
        <dbReference type="Google" id="ProtNLM"/>
    </source>
</evidence>
<keyword evidence="1" id="KW-0732">Signal</keyword>
<dbReference type="Pfam" id="PF05787">
    <property type="entry name" value="PhoX"/>
    <property type="match status" value="1"/>
</dbReference>
<evidence type="ECO:0000313" key="2">
    <source>
        <dbReference type="EMBL" id="MBB4937293.1"/>
    </source>
</evidence>
<evidence type="ECO:0000313" key="3">
    <source>
        <dbReference type="Proteomes" id="UP000534286"/>
    </source>
</evidence>
<feature type="chain" id="PRO_5030646622" description="Phosphatase" evidence="1">
    <location>
        <begin position="29"/>
        <end position="523"/>
    </location>
</feature>
<proteinExistence type="predicted"/>
<dbReference type="SUPFAM" id="SSF75011">
    <property type="entry name" value="3-carboxy-cis,cis-mucoante lactonizing enzyme"/>
    <property type="match status" value="1"/>
</dbReference>
<gene>
    <name evidence="2" type="ORF">FHR32_001598</name>
</gene>
<name>A0A7W7RSC0_9ACTN</name>
<reference evidence="2 3" key="1">
    <citation type="submission" date="2020-08" db="EMBL/GenBank/DDBJ databases">
        <title>Sequencing the genomes of 1000 actinobacteria strains.</title>
        <authorList>
            <person name="Klenk H.-P."/>
        </authorList>
    </citation>
    <scope>NUCLEOTIDE SEQUENCE [LARGE SCALE GENOMIC DNA]</scope>
    <source>
        <strain evidence="2 3">DSM 43023</strain>
    </source>
</reference>
<organism evidence="2 3">
    <name type="scientific">Streptosporangium album</name>
    <dbReference type="NCBI Taxonomy" id="47479"/>
    <lineage>
        <taxon>Bacteria</taxon>
        <taxon>Bacillati</taxon>
        <taxon>Actinomycetota</taxon>
        <taxon>Actinomycetes</taxon>
        <taxon>Streptosporangiales</taxon>
        <taxon>Streptosporangiaceae</taxon>
        <taxon>Streptosporangium</taxon>
    </lineage>
</organism>
<sequence length="523" mass="54454">MQSPTLRITVVGATAVIASLAASGAAVAAPQPSVSTGPSTAVAPYVLPVAKNVGVTSLFTVGDKPAEDGGRMVGIPDGLGAYSDGQDLGLYMNHELGATSGIVRAHGQKGSFVAKLEIDARTGKVKSASDLITSVRYWDYAQRTWANAPVAPQGAASGTHLAAFARFCSGYLAPAGLFGGTPTGNGYDGRIYFANEENGDEGRVFGVTDDGVATQLPRLGLHSWENTLAAANKSDTTLVVGTEDDGSGQLWIYTGRKQSKGSAVEKAGLTNGTLNVLDVAGHAAATDAQFRAAYGKGKPVKVGFNEIDSAVNGKQQNAEAAKSGLTLTRVEDGAFDPRHPNDFYFTTTSGGGTTPNPAEPGVSRDGGGLWRLRFADIEHPERGGTLTLLLDGSESPYLNMPDNITIDQQGNLLIQEDPGNNAHVARVLAYRIADGARGVVAQFDPAQFAPTADPASFLTQDEESSGIIPDPRAPHSFLLVAQVHTKKGLPTGTGQGTVEEYGERGQLLQLNVGSWGQVYTDKG</sequence>
<evidence type="ECO:0000256" key="1">
    <source>
        <dbReference type="SAM" id="SignalP"/>
    </source>
</evidence>
<protein>
    <recommendedName>
        <fullName evidence="4">Phosphatase</fullName>
    </recommendedName>
</protein>
<dbReference type="Proteomes" id="UP000534286">
    <property type="component" value="Unassembled WGS sequence"/>
</dbReference>
<feature type="signal peptide" evidence="1">
    <location>
        <begin position="1"/>
        <end position="28"/>
    </location>
</feature>
<accession>A0A7W7RSC0</accession>
<dbReference type="RefSeq" id="WP_184753686.1">
    <property type="nucleotide sequence ID" value="NZ_BAABEK010000042.1"/>
</dbReference>
<comment type="caution">
    <text evidence="2">The sequence shown here is derived from an EMBL/GenBank/DDBJ whole genome shotgun (WGS) entry which is preliminary data.</text>
</comment>
<keyword evidence="3" id="KW-1185">Reference proteome</keyword>
<dbReference type="InterPro" id="IPR008557">
    <property type="entry name" value="PhoX"/>
</dbReference>
<dbReference type="EMBL" id="JACHJU010000001">
    <property type="protein sequence ID" value="MBB4937293.1"/>
    <property type="molecule type" value="Genomic_DNA"/>
</dbReference>
<dbReference type="AlphaFoldDB" id="A0A7W7RSC0"/>